<evidence type="ECO:0000256" key="1">
    <source>
        <dbReference type="SAM" id="MobiDB-lite"/>
    </source>
</evidence>
<feature type="compositionally biased region" description="Polar residues" evidence="1">
    <location>
        <begin position="75"/>
        <end position="85"/>
    </location>
</feature>
<feature type="region of interest" description="Disordered" evidence="1">
    <location>
        <begin position="69"/>
        <end position="106"/>
    </location>
</feature>
<evidence type="ECO:0000313" key="3">
    <source>
        <dbReference type="Proteomes" id="UP001152607"/>
    </source>
</evidence>
<keyword evidence="3" id="KW-1185">Reference proteome</keyword>
<dbReference type="Proteomes" id="UP001152607">
    <property type="component" value="Unassembled WGS sequence"/>
</dbReference>
<comment type="caution">
    <text evidence="2">The sequence shown here is derived from an EMBL/GenBank/DDBJ whole genome shotgun (WGS) entry which is preliminary data.</text>
</comment>
<protein>
    <submittedName>
        <fullName evidence="2">Uncharacterized protein</fullName>
    </submittedName>
</protein>
<dbReference type="EMBL" id="CAOQHR010000003">
    <property type="protein sequence ID" value="CAI6331678.1"/>
    <property type="molecule type" value="Genomic_DNA"/>
</dbReference>
<reference evidence="2" key="1">
    <citation type="submission" date="2023-01" db="EMBL/GenBank/DDBJ databases">
        <authorList>
            <person name="Van Ghelder C."/>
            <person name="Rancurel C."/>
        </authorList>
    </citation>
    <scope>NUCLEOTIDE SEQUENCE</scope>
    <source>
        <strain evidence="2">CNCM I-4278</strain>
    </source>
</reference>
<gene>
    <name evidence="2" type="ORF">PDIGIT_LOCUS4704</name>
</gene>
<sequence length="208" mass="23426">MYKSEVDLEVTCVVPNAPFRGSDPLENGTTTWYKTAGNCFVYGASLYPIAGAETIEDCGPVLETIEPEWHLPDPENSTVASTGTSWEGARPENETVESNPGSNDVEKRSSLERRWLWPTIIKEDYPVNCTTGSSFYNRWTNVTHVYHQNDTVNIQCAVKDYDDLSFTIMLFTTDFCYIRDYEVKPNLVSAITRSDRYPACGAYVDEVA</sequence>
<accession>A0A9W4U9R7</accession>
<proteinExistence type="predicted"/>
<organism evidence="2 3">
    <name type="scientific">Periconia digitata</name>
    <dbReference type="NCBI Taxonomy" id="1303443"/>
    <lineage>
        <taxon>Eukaryota</taxon>
        <taxon>Fungi</taxon>
        <taxon>Dikarya</taxon>
        <taxon>Ascomycota</taxon>
        <taxon>Pezizomycotina</taxon>
        <taxon>Dothideomycetes</taxon>
        <taxon>Pleosporomycetidae</taxon>
        <taxon>Pleosporales</taxon>
        <taxon>Massarineae</taxon>
        <taxon>Periconiaceae</taxon>
        <taxon>Periconia</taxon>
    </lineage>
</organism>
<evidence type="ECO:0000313" key="2">
    <source>
        <dbReference type="EMBL" id="CAI6331678.1"/>
    </source>
</evidence>
<dbReference type="OrthoDB" id="5358886at2759"/>
<dbReference type="AlphaFoldDB" id="A0A9W4U9R7"/>
<name>A0A9W4U9R7_9PLEO</name>